<dbReference type="Pfam" id="PF00391">
    <property type="entry name" value="PEP-utilizers"/>
    <property type="match status" value="1"/>
</dbReference>
<dbReference type="InterPro" id="IPR036618">
    <property type="entry name" value="PtsI_HPr-bd_sf"/>
</dbReference>
<name>A0ABN1L9X9_9GAMM</name>
<dbReference type="Gene3D" id="3.30.450.40">
    <property type="match status" value="1"/>
</dbReference>
<keyword evidence="3" id="KW-0808">Transferase</keyword>
<dbReference type="SUPFAM" id="SSF55781">
    <property type="entry name" value="GAF domain-like"/>
    <property type="match status" value="1"/>
</dbReference>
<evidence type="ECO:0000256" key="6">
    <source>
        <dbReference type="ARBA" id="ARBA00022842"/>
    </source>
</evidence>
<dbReference type="InterPro" id="IPR050499">
    <property type="entry name" value="PEP-utilizing_PTS_enzyme"/>
</dbReference>
<comment type="cofactor">
    <cofactor evidence="1">
        <name>Mg(2+)</name>
        <dbReference type="ChEBI" id="CHEBI:18420"/>
    </cofactor>
</comment>
<keyword evidence="4" id="KW-0479">Metal-binding</keyword>
<evidence type="ECO:0000313" key="8">
    <source>
        <dbReference type="EMBL" id="GAA0821794.1"/>
    </source>
</evidence>
<evidence type="ECO:0000256" key="5">
    <source>
        <dbReference type="ARBA" id="ARBA00022777"/>
    </source>
</evidence>
<reference evidence="8 9" key="1">
    <citation type="journal article" date="2019" name="Int. J. Syst. Evol. Microbiol.">
        <title>The Global Catalogue of Microorganisms (GCM) 10K type strain sequencing project: providing services to taxonomists for standard genome sequencing and annotation.</title>
        <authorList>
            <consortium name="The Broad Institute Genomics Platform"/>
            <consortium name="The Broad Institute Genome Sequencing Center for Infectious Disease"/>
            <person name="Wu L."/>
            <person name="Ma J."/>
        </authorList>
    </citation>
    <scope>NUCLEOTIDE SEQUENCE [LARGE SCALE GENOMIC DNA]</scope>
    <source>
        <strain evidence="8 9">JCM 15608</strain>
    </source>
</reference>
<dbReference type="InterPro" id="IPR000121">
    <property type="entry name" value="PEP_util_C"/>
</dbReference>
<dbReference type="Gene3D" id="3.50.30.10">
    <property type="entry name" value="Phosphohistidine domain"/>
    <property type="match status" value="1"/>
</dbReference>
<dbReference type="InterPro" id="IPR008731">
    <property type="entry name" value="PTS_EIN"/>
</dbReference>
<dbReference type="InterPro" id="IPR036637">
    <property type="entry name" value="Phosphohistidine_dom_sf"/>
</dbReference>
<keyword evidence="9" id="KW-1185">Reference proteome</keyword>
<evidence type="ECO:0000313" key="9">
    <source>
        <dbReference type="Proteomes" id="UP001500021"/>
    </source>
</evidence>
<dbReference type="SUPFAM" id="SSF51621">
    <property type="entry name" value="Phosphoenolpyruvate/pyruvate domain"/>
    <property type="match status" value="2"/>
</dbReference>
<dbReference type="Pfam" id="PF01590">
    <property type="entry name" value="GAF"/>
    <property type="match status" value="1"/>
</dbReference>
<dbReference type="Proteomes" id="UP001500021">
    <property type="component" value="Unassembled WGS sequence"/>
</dbReference>
<dbReference type="SUPFAM" id="SSF52009">
    <property type="entry name" value="Phosphohistidine domain"/>
    <property type="match status" value="1"/>
</dbReference>
<dbReference type="InterPro" id="IPR008279">
    <property type="entry name" value="PEP-util_enz_mobile_dom"/>
</dbReference>
<dbReference type="Pfam" id="PF02896">
    <property type="entry name" value="PEP-utilizers_C"/>
    <property type="match status" value="2"/>
</dbReference>
<protein>
    <recommendedName>
        <fullName evidence="7">GAF domain-containing protein</fullName>
    </recommendedName>
</protein>
<dbReference type="NCBIfam" id="NF008283">
    <property type="entry name" value="PRK11061.1"/>
    <property type="match status" value="1"/>
</dbReference>
<dbReference type="Pfam" id="PF05524">
    <property type="entry name" value="PEP-utilisers_N"/>
    <property type="match status" value="1"/>
</dbReference>
<comment type="similarity">
    <text evidence="2">Belongs to the PEP-utilizing enzyme family.</text>
</comment>
<dbReference type="PANTHER" id="PTHR46244:SF1">
    <property type="entry name" value="PHOSPHOENOLPYRUVATE-DEPENDENT PHOSPHOTRANSFERASE SYSTEM"/>
    <property type="match status" value="1"/>
</dbReference>
<dbReference type="EMBL" id="BAAAFA010000010">
    <property type="protein sequence ID" value="GAA0821794.1"/>
    <property type="molecule type" value="Genomic_DNA"/>
</dbReference>
<accession>A0ABN1L9X9</accession>
<evidence type="ECO:0000259" key="7">
    <source>
        <dbReference type="SMART" id="SM00065"/>
    </source>
</evidence>
<gene>
    <name evidence="8" type="ORF">GCM10009111_29290</name>
</gene>
<evidence type="ECO:0000256" key="3">
    <source>
        <dbReference type="ARBA" id="ARBA00022679"/>
    </source>
</evidence>
<comment type="caution">
    <text evidence="8">The sequence shown here is derived from an EMBL/GenBank/DDBJ whole genome shotgun (WGS) entry which is preliminary data.</text>
</comment>
<dbReference type="SUPFAM" id="SSF47831">
    <property type="entry name" value="Enzyme I of the PEP:sugar phosphotransferase system HPr-binding (sub)domain"/>
    <property type="match status" value="1"/>
</dbReference>
<proteinExistence type="inferred from homology"/>
<sequence length="806" mass="89502">MLDTLRRIVLDFSQDTELQSALERMVRQVKAAMQADCCSIYLADYYQQHFVLMASDGLKITSLGQTCIAFSEGLIGLVGKREEPLNIVNAQEHQEFIHAPEVQEEDLFAFLGTPIIHRRKVLGVISVQQKEQRNFTENDEAFLVTLSAQLASALANAEIRNLLTFQQEQAQSVKQLQGVAGSPGIALSSIVVCQPQADLAAVSLKSAPNTGEQLLRFEQAVKQTKADFEELSQRLSGTINDESLAIFDVYKQLLDHANLGNEVSEKIAQGWRADSALKLVIEHYIQQFEAIDDSYLKERASDIKDLGTRLLVNIQQQAKEELILPKEFILLAQDVTASMVAQYQQAGLKGIISLSGSNNSHAAILARSLGLPAIMGVNASVLNQLHQKEVIIDGYSGELFVNPDDSLKKEYQYLLSQEEALSDKVMEVVDLPCETSDGHTIELLLNAGLSASFEQSSHIGAAGIGLYRTEVPFMNRHCFPSEQEQTLLYRKVLKFFPKHSVTMRTLDVGGDKSLPYFPITEDNPFLGWRGIRITLDHPEIFLVQIRAMLKANQGLNNLEIMLPMIASIEEVDESIRLINQAFYELKAELKANLFNELKQEFTRNLMDEMAIEGSSLDNQLLDGVLIDSVTKARLEEKADIVASQLHRPKVGIMLEVPSVIFQMKALAERVDFFSVGSNDLTQYLLAVDRNNSQVANLYDAFHPAVLAALYSIATQSAQYNIPISLCGELASQPAGAILLLAMGFNKLSMNGHNVPRIKWIIRHISYTQAEDILQHVLTLSTTKQVHSYLNEQLEAVGLGGFIRAGC</sequence>
<keyword evidence="5" id="KW-0418">Kinase</keyword>
<evidence type="ECO:0000256" key="2">
    <source>
        <dbReference type="ARBA" id="ARBA00007837"/>
    </source>
</evidence>
<dbReference type="InterPro" id="IPR040442">
    <property type="entry name" value="Pyrv_kinase-like_dom_sf"/>
</dbReference>
<dbReference type="InterPro" id="IPR029016">
    <property type="entry name" value="GAF-like_dom_sf"/>
</dbReference>
<keyword evidence="6" id="KW-0460">Magnesium</keyword>
<dbReference type="PROSITE" id="PS00742">
    <property type="entry name" value="PEP_ENZYMES_2"/>
    <property type="match status" value="1"/>
</dbReference>
<dbReference type="SMART" id="SM00065">
    <property type="entry name" value="GAF"/>
    <property type="match status" value="1"/>
</dbReference>
<organism evidence="8 9">
    <name type="scientific">Colwellia asteriadis</name>
    <dbReference type="NCBI Taxonomy" id="517723"/>
    <lineage>
        <taxon>Bacteria</taxon>
        <taxon>Pseudomonadati</taxon>
        <taxon>Pseudomonadota</taxon>
        <taxon>Gammaproteobacteria</taxon>
        <taxon>Alteromonadales</taxon>
        <taxon>Colwelliaceae</taxon>
        <taxon>Colwellia</taxon>
    </lineage>
</organism>
<dbReference type="RefSeq" id="WP_343818421.1">
    <property type="nucleotide sequence ID" value="NZ_BAAAFA010000010.1"/>
</dbReference>
<dbReference type="InterPro" id="IPR015813">
    <property type="entry name" value="Pyrv/PenolPyrv_kinase-like_dom"/>
</dbReference>
<evidence type="ECO:0000256" key="1">
    <source>
        <dbReference type="ARBA" id="ARBA00001946"/>
    </source>
</evidence>
<feature type="domain" description="GAF" evidence="7">
    <location>
        <begin position="17"/>
        <end position="164"/>
    </location>
</feature>
<dbReference type="InterPro" id="IPR023151">
    <property type="entry name" value="PEP_util_CS"/>
</dbReference>
<evidence type="ECO:0000256" key="4">
    <source>
        <dbReference type="ARBA" id="ARBA00022723"/>
    </source>
</evidence>
<dbReference type="PANTHER" id="PTHR46244">
    <property type="entry name" value="PHOSPHOENOLPYRUVATE-PROTEIN PHOSPHOTRANSFERASE"/>
    <property type="match status" value="1"/>
</dbReference>
<dbReference type="Gene3D" id="1.10.274.10">
    <property type="entry name" value="PtsI, HPr-binding domain"/>
    <property type="match status" value="1"/>
</dbReference>
<dbReference type="Gene3D" id="3.20.20.60">
    <property type="entry name" value="Phosphoenolpyruvate-binding domains"/>
    <property type="match status" value="2"/>
</dbReference>
<dbReference type="InterPro" id="IPR003018">
    <property type="entry name" value="GAF"/>
</dbReference>